<accession>A0ABT7C414</accession>
<feature type="region of interest" description="Disordered" evidence="1">
    <location>
        <begin position="1"/>
        <end position="38"/>
    </location>
</feature>
<proteinExistence type="predicted"/>
<evidence type="ECO:0000256" key="2">
    <source>
        <dbReference type="SAM" id="Phobius"/>
    </source>
</evidence>
<feature type="transmembrane region" description="Helical" evidence="2">
    <location>
        <begin position="78"/>
        <end position="105"/>
    </location>
</feature>
<evidence type="ECO:0008006" key="5">
    <source>
        <dbReference type="Google" id="ProtNLM"/>
    </source>
</evidence>
<comment type="caution">
    <text evidence="3">The sequence shown here is derived from an EMBL/GenBank/DDBJ whole genome shotgun (WGS) entry which is preliminary data.</text>
</comment>
<protein>
    <recommendedName>
        <fullName evidence="5">ABC transporter permease</fullName>
    </recommendedName>
</protein>
<gene>
    <name evidence="3" type="ORF">C7K25_00675</name>
</gene>
<keyword evidence="2" id="KW-1133">Transmembrane helix</keyword>
<keyword evidence="4" id="KW-1185">Reference proteome</keyword>
<dbReference type="RefSeq" id="WP_026935577.1">
    <property type="nucleotide sequence ID" value="NZ_CP028426.1"/>
</dbReference>
<evidence type="ECO:0000256" key="1">
    <source>
        <dbReference type="SAM" id="MobiDB-lite"/>
    </source>
</evidence>
<feature type="compositionally biased region" description="Low complexity" evidence="1">
    <location>
        <begin position="9"/>
        <end position="27"/>
    </location>
</feature>
<feature type="transmembrane region" description="Helical" evidence="2">
    <location>
        <begin position="48"/>
        <end position="72"/>
    </location>
</feature>
<dbReference type="EMBL" id="PXVD01000001">
    <property type="protein sequence ID" value="MDJ1369898.1"/>
    <property type="molecule type" value="Genomic_DNA"/>
</dbReference>
<feature type="transmembrane region" description="Helical" evidence="2">
    <location>
        <begin position="112"/>
        <end position="139"/>
    </location>
</feature>
<keyword evidence="2" id="KW-0812">Transmembrane</keyword>
<organism evidence="3 4">
    <name type="scientific">Gulosibacter molinativorax</name>
    <dbReference type="NCBI Taxonomy" id="256821"/>
    <lineage>
        <taxon>Bacteria</taxon>
        <taxon>Bacillati</taxon>
        <taxon>Actinomycetota</taxon>
        <taxon>Actinomycetes</taxon>
        <taxon>Micrococcales</taxon>
        <taxon>Microbacteriaceae</taxon>
        <taxon>Gulosibacter</taxon>
    </lineage>
</organism>
<name>A0ABT7C414_9MICO</name>
<keyword evidence="2" id="KW-0472">Membrane</keyword>
<reference evidence="3" key="1">
    <citation type="submission" date="2018-03" db="EMBL/GenBank/DDBJ databases">
        <authorList>
            <person name="Nunes O.C."/>
            <person name="Lopes A.R."/>
            <person name="Froufe H."/>
            <person name="Munoz-Merida A."/>
            <person name="Barroso C."/>
            <person name="Egas C."/>
        </authorList>
    </citation>
    <scope>NUCLEOTIDE SEQUENCE</scope>
    <source>
        <strain evidence="3">ON4</strain>
    </source>
</reference>
<sequence length="146" mass="14890">MSDQHNAEQSQPQSQFQSPYVPQPSFQEQPSQLAPTAPRSGGAGLAKLALIFAIVTVVVHALLAWAPSFLLISDVGSLIVSAAGIVNALLTLVLSATALVLGIIALRRGQGLVIAGIAVGLACAELFGVLVSFAGGLIFNLAASTM</sequence>
<evidence type="ECO:0000313" key="4">
    <source>
        <dbReference type="Proteomes" id="UP001170379"/>
    </source>
</evidence>
<evidence type="ECO:0000313" key="3">
    <source>
        <dbReference type="EMBL" id="MDJ1369898.1"/>
    </source>
</evidence>
<reference evidence="3" key="2">
    <citation type="journal article" date="2022" name="Sci. Rep.">
        <title>In silico prediction of the enzymes involved in the degradation of the herbicide molinate by Gulosibacter molinativorax ON4T.</title>
        <authorList>
            <person name="Lopes A.R."/>
            <person name="Bunin E."/>
            <person name="Viana A.T."/>
            <person name="Froufe H."/>
            <person name="Munoz-Merida A."/>
            <person name="Pinho D."/>
            <person name="Figueiredo J."/>
            <person name="Barroso C."/>
            <person name="Vaz-Moreira I."/>
            <person name="Bellanger X."/>
            <person name="Egas C."/>
            <person name="Nunes O.C."/>
        </authorList>
    </citation>
    <scope>NUCLEOTIDE SEQUENCE</scope>
    <source>
        <strain evidence="3">ON4</strain>
    </source>
</reference>
<dbReference type="Proteomes" id="UP001170379">
    <property type="component" value="Unassembled WGS sequence"/>
</dbReference>